<dbReference type="PANTHER" id="PTHR21366:SF22">
    <property type="entry name" value="VOC DOMAIN-CONTAINING PROTEIN"/>
    <property type="match status" value="1"/>
</dbReference>
<dbReference type="InterPro" id="IPR050383">
    <property type="entry name" value="GlyoxalaseI/FosfomycinResist"/>
</dbReference>
<dbReference type="SUPFAM" id="SSF54593">
    <property type="entry name" value="Glyoxalase/Bleomycin resistance protein/Dihydroxybiphenyl dioxygenase"/>
    <property type="match status" value="1"/>
</dbReference>
<sequence length="140" mass="16202">MLRIEHLNLVVRNLPRSLAFYSAALPHWRVRGEGEQDWYGTHRRWLHFGDDYNYLTLNDHGQGDNRDLQGNTVGLAHFGLEVSDLDAVVARLAKVGYQKAKPGSDDPHRKNVYFVDPDGFEVEFVEYTSDQPAERNLYRE</sequence>
<organism evidence="2 3">
    <name type="scientific">Parahaliea aestuarii</name>
    <dbReference type="NCBI Taxonomy" id="1852021"/>
    <lineage>
        <taxon>Bacteria</taxon>
        <taxon>Pseudomonadati</taxon>
        <taxon>Pseudomonadota</taxon>
        <taxon>Gammaproteobacteria</taxon>
        <taxon>Cellvibrionales</taxon>
        <taxon>Halieaceae</taxon>
        <taxon>Parahaliea</taxon>
    </lineage>
</organism>
<dbReference type="InterPro" id="IPR029068">
    <property type="entry name" value="Glyas_Bleomycin-R_OHBP_Dase"/>
</dbReference>
<protein>
    <submittedName>
        <fullName evidence="2">VOC family protein</fullName>
    </submittedName>
</protein>
<dbReference type="Pfam" id="PF00903">
    <property type="entry name" value="Glyoxalase"/>
    <property type="match status" value="1"/>
</dbReference>
<dbReference type="Proteomes" id="UP000321933">
    <property type="component" value="Unassembled WGS sequence"/>
</dbReference>
<feature type="domain" description="VOC" evidence="1">
    <location>
        <begin position="3"/>
        <end position="127"/>
    </location>
</feature>
<dbReference type="InterPro" id="IPR004360">
    <property type="entry name" value="Glyas_Fos-R_dOase_dom"/>
</dbReference>
<name>A0A5C8ZR64_9GAMM</name>
<accession>A0A5C8ZR64</accession>
<reference evidence="2 3" key="1">
    <citation type="submission" date="2019-08" db="EMBL/GenBank/DDBJ databases">
        <title>Parahaliea maris sp. nov., isolated from the surface seawater.</title>
        <authorList>
            <person name="Liu Y."/>
        </authorList>
    </citation>
    <scope>NUCLEOTIDE SEQUENCE [LARGE SCALE GENOMIC DNA]</scope>
    <source>
        <strain evidence="2 3">S2-26</strain>
    </source>
</reference>
<dbReference type="EMBL" id="VRYZ01000007">
    <property type="protein sequence ID" value="TXS89987.1"/>
    <property type="molecule type" value="Genomic_DNA"/>
</dbReference>
<dbReference type="CDD" id="cd06587">
    <property type="entry name" value="VOC"/>
    <property type="match status" value="1"/>
</dbReference>
<dbReference type="PROSITE" id="PS51819">
    <property type="entry name" value="VOC"/>
    <property type="match status" value="1"/>
</dbReference>
<dbReference type="InterPro" id="IPR037523">
    <property type="entry name" value="VOC_core"/>
</dbReference>
<gene>
    <name evidence="2" type="ORF">FVW59_15360</name>
</gene>
<dbReference type="AlphaFoldDB" id="A0A5C8ZR64"/>
<proteinExistence type="predicted"/>
<dbReference type="OrthoDB" id="9179860at2"/>
<evidence type="ECO:0000259" key="1">
    <source>
        <dbReference type="PROSITE" id="PS51819"/>
    </source>
</evidence>
<evidence type="ECO:0000313" key="3">
    <source>
        <dbReference type="Proteomes" id="UP000321933"/>
    </source>
</evidence>
<dbReference type="PANTHER" id="PTHR21366">
    <property type="entry name" value="GLYOXALASE FAMILY PROTEIN"/>
    <property type="match status" value="1"/>
</dbReference>
<dbReference type="RefSeq" id="WP_148065249.1">
    <property type="nucleotide sequence ID" value="NZ_VRYZ01000007.1"/>
</dbReference>
<comment type="caution">
    <text evidence="2">The sequence shown here is derived from an EMBL/GenBank/DDBJ whole genome shotgun (WGS) entry which is preliminary data.</text>
</comment>
<evidence type="ECO:0000313" key="2">
    <source>
        <dbReference type="EMBL" id="TXS89987.1"/>
    </source>
</evidence>
<keyword evidence="3" id="KW-1185">Reference proteome</keyword>
<dbReference type="Gene3D" id="3.10.180.10">
    <property type="entry name" value="2,3-Dihydroxybiphenyl 1,2-Dioxygenase, domain 1"/>
    <property type="match status" value="1"/>
</dbReference>